<evidence type="ECO:0000313" key="7">
    <source>
        <dbReference type="Proteomes" id="UP000829291"/>
    </source>
</evidence>
<gene>
    <name evidence="8" type="primary">LOC107218114</name>
</gene>
<dbReference type="InterPro" id="IPR018045">
    <property type="entry name" value="S04_transporter_CS"/>
</dbReference>
<sequence>MPSSDVRLENDGEPSPLLRTDREIMEEFNAGIVWPTKSEKTGENHQTAKLCREMASQKCDPKELLRRRIPIVAWLPLYTWNKLFQDAMAGLTVGLTAIPQGIAYAVVAGLPAQYGLYSGFMGCFVYLILGGSKDITIGPTAIMALMVQSSVTKYGADGAVLMCFLSGCIIFLLGILHMGFLVDFISMPVISGFTNAAAVTIGSSQLKSLLGITVSGSGFVESIVGVFENITDTSLWDTLLGVVSILLLVGLKNLPGNRSGNFWRKTMWVICLARNAVVVILATLVAYLLYLNDLQPFKLTGKITEGLPPFVPPPFSITYNNQTSDFPTIVKGFGSSLISLPLIAVLENIAIAKTFAKGRPLDATQEMTALGVCNILGSFFRSMPVTGSFTRTAVNNASGVQTQMGGIVTGALILLACGVLTSTFEFIPKTSLAAVIIVAMYYMLDFETFRVLWRTKKIDLMPLTVTLVSCVFLSLEDGMIIGIVVNLVLLLYFTARPGVLVQEETVDGISILIITPRQSLSFPAAEYLREQVIYRCKLSGETLPVVLDGRHVYRIDATVAKNLKYLQTDLESRKQMLIFWNWSPEVRQTLESYDSSLAQQFRTARTLDGMFVLQAEINVVRTE</sequence>
<feature type="transmembrane region" description="Helical" evidence="5">
    <location>
        <begin position="87"/>
        <end position="112"/>
    </location>
</feature>
<dbReference type="AlphaFoldDB" id="A0A6J0BAU0"/>
<dbReference type="InterPro" id="IPR036513">
    <property type="entry name" value="STAS_dom_sf"/>
</dbReference>
<dbReference type="GO" id="GO:0008271">
    <property type="term" value="F:secondary active sulfate transmembrane transporter activity"/>
    <property type="evidence" value="ECO:0007669"/>
    <property type="project" value="InterPro"/>
</dbReference>
<dbReference type="SUPFAM" id="SSF52091">
    <property type="entry name" value="SpoIIaa-like"/>
    <property type="match status" value="1"/>
</dbReference>
<dbReference type="Pfam" id="PF00916">
    <property type="entry name" value="Sulfate_transp"/>
    <property type="match status" value="1"/>
</dbReference>
<reference evidence="8" key="1">
    <citation type="submission" date="2025-08" db="UniProtKB">
        <authorList>
            <consortium name="RefSeq"/>
        </authorList>
    </citation>
    <scope>IDENTIFICATION</scope>
    <source>
        <tissue evidence="8">Thorax and Abdomen</tissue>
    </source>
</reference>
<dbReference type="OrthoDB" id="288203at2759"/>
<feature type="transmembrane region" description="Helical" evidence="5">
    <location>
        <begin position="465"/>
        <end position="493"/>
    </location>
</feature>
<keyword evidence="3 5" id="KW-1133">Transmembrane helix</keyword>
<dbReference type="NCBIfam" id="TIGR00815">
    <property type="entry name" value="sulP"/>
    <property type="match status" value="1"/>
</dbReference>
<feature type="transmembrane region" description="Helical" evidence="5">
    <location>
        <begin position="407"/>
        <end position="427"/>
    </location>
</feature>
<keyword evidence="7" id="KW-1185">Reference proteome</keyword>
<dbReference type="Pfam" id="PF01740">
    <property type="entry name" value="STAS"/>
    <property type="match status" value="1"/>
</dbReference>
<dbReference type="RefSeq" id="XP_015511356.2">
    <property type="nucleotide sequence ID" value="XM_015655870.2"/>
</dbReference>
<evidence type="ECO:0000313" key="8">
    <source>
        <dbReference type="RefSeq" id="XP_015511356.2"/>
    </source>
</evidence>
<feature type="transmembrane region" description="Helical" evidence="5">
    <location>
        <begin position="433"/>
        <end position="453"/>
    </location>
</feature>
<dbReference type="FunCoup" id="A0A6J0BAU0">
    <property type="interactions" value="47"/>
</dbReference>
<evidence type="ECO:0000256" key="2">
    <source>
        <dbReference type="ARBA" id="ARBA00022692"/>
    </source>
</evidence>
<comment type="subcellular location">
    <subcellularLocation>
        <location evidence="1">Membrane</location>
        <topology evidence="1">Multi-pass membrane protein</topology>
    </subcellularLocation>
</comment>
<dbReference type="Proteomes" id="UP000829291">
    <property type="component" value="Chromosome 2"/>
</dbReference>
<feature type="transmembrane region" description="Helical" evidence="5">
    <location>
        <begin position="233"/>
        <end position="254"/>
    </location>
</feature>
<protein>
    <submittedName>
        <fullName evidence="8">Sodium-independent sulfate anion transporter isoform X1</fullName>
    </submittedName>
</protein>
<dbReference type="CDD" id="cd07042">
    <property type="entry name" value="STAS_SulP_like_sulfate_transporter"/>
    <property type="match status" value="1"/>
</dbReference>
<feature type="transmembrane region" description="Helical" evidence="5">
    <location>
        <begin position="266"/>
        <end position="290"/>
    </location>
</feature>
<evidence type="ECO:0000256" key="3">
    <source>
        <dbReference type="ARBA" id="ARBA00022989"/>
    </source>
</evidence>
<dbReference type="PROSITE" id="PS01130">
    <property type="entry name" value="SLC26A"/>
    <property type="match status" value="1"/>
</dbReference>
<dbReference type="PROSITE" id="PS50801">
    <property type="entry name" value="STAS"/>
    <property type="match status" value="1"/>
</dbReference>
<evidence type="ECO:0000256" key="1">
    <source>
        <dbReference type="ARBA" id="ARBA00004141"/>
    </source>
</evidence>
<dbReference type="KEGG" id="nlo:107218114"/>
<feature type="transmembrane region" description="Helical" evidence="5">
    <location>
        <begin position="159"/>
        <end position="178"/>
    </location>
</feature>
<feature type="transmembrane region" description="Helical" evidence="5">
    <location>
        <begin position="329"/>
        <end position="351"/>
    </location>
</feature>
<feature type="domain" description="STAS" evidence="6">
    <location>
        <begin position="510"/>
        <end position="591"/>
    </location>
</feature>
<dbReference type="InterPro" id="IPR011547">
    <property type="entry name" value="SLC26A/SulP_dom"/>
</dbReference>
<dbReference type="Gene3D" id="3.30.750.24">
    <property type="entry name" value="STAS domain"/>
    <property type="match status" value="1"/>
</dbReference>
<dbReference type="PANTHER" id="PTHR11814">
    <property type="entry name" value="SULFATE TRANSPORTER"/>
    <property type="match status" value="1"/>
</dbReference>
<feature type="transmembrane region" description="Helical" evidence="5">
    <location>
        <begin position="124"/>
        <end position="147"/>
    </location>
</feature>
<keyword evidence="2 5" id="KW-0812">Transmembrane</keyword>
<keyword evidence="4 5" id="KW-0472">Membrane</keyword>
<organism evidence="8">
    <name type="scientific">Neodiprion lecontei</name>
    <name type="common">Redheaded pine sawfly</name>
    <dbReference type="NCBI Taxonomy" id="441921"/>
    <lineage>
        <taxon>Eukaryota</taxon>
        <taxon>Metazoa</taxon>
        <taxon>Ecdysozoa</taxon>
        <taxon>Arthropoda</taxon>
        <taxon>Hexapoda</taxon>
        <taxon>Insecta</taxon>
        <taxon>Pterygota</taxon>
        <taxon>Neoptera</taxon>
        <taxon>Endopterygota</taxon>
        <taxon>Hymenoptera</taxon>
        <taxon>Tenthredinoidea</taxon>
        <taxon>Diprionidae</taxon>
        <taxon>Diprioninae</taxon>
        <taxon>Neodiprion</taxon>
    </lineage>
</organism>
<evidence type="ECO:0000259" key="6">
    <source>
        <dbReference type="PROSITE" id="PS50801"/>
    </source>
</evidence>
<dbReference type="GO" id="GO:0016020">
    <property type="term" value="C:membrane"/>
    <property type="evidence" value="ECO:0007669"/>
    <property type="project" value="UniProtKB-SubCell"/>
</dbReference>
<dbReference type="InParanoid" id="A0A6J0BAU0"/>
<dbReference type="InterPro" id="IPR002645">
    <property type="entry name" value="STAS_dom"/>
</dbReference>
<accession>A0A6J0BAU0</accession>
<dbReference type="GeneID" id="107218114"/>
<evidence type="ECO:0000256" key="4">
    <source>
        <dbReference type="ARBA" id="ARBA00023136"/>
    </source>
</evidence>
<name>A0A6J0BAU0_NEOLC</name>
<evidence type="ECO:0000256" key="5">
    <source>
        <dbReference type="SAM" id="Phobius"/>
    </source>
</evidence>
<dbReference type="InterPro" id="IPR001902">
    <property type="entry name" value="SLC26A/SulP_fam"/>
</dbReference>
<proteinExistence type="predicted"/>